<evidence type="ECO:0000256" key="1">
    <source>
        <dbReference type="ARBA" id="ARBA00007737"/>
    </source>
</evidence>
<dbReference type="CDD" id="cd11299">
    <property type="entry name" value="O-FucT_plant"/>
    <property type="match status" value="1"/>
</dbReference>
<proteinExistence type="inferred from homology"/>
<dbReference type="GO" id="GO:0006004">
    <property type="term" value="P:fucose metabolic process"/>
    <property type="evidence" value="ECO:0007669"/>
    <property type="project" value="UniProtKB-KW"/>
</dbReference>
<dbReference type="AlphaFoldDB" id="A0AAF0X7Z7"/>
<evidence type="ECO:0000256" key="5">
    <source>
        <dbReference type="ARBA" id="ARBA00023277"/>
    </source>
</evidence>
<sequence length="557" mass="63119">MHAYNRLPGSGQTTPSPSPPSSPRSPRHRQPRSKPKPHSTLAQRLSWFLISFLLRRQRILLLAPFLYISVMLFYTGKLSLDHVIPLAIKSRLSPGSVYRSPQLYAKLRPHMDADNSSMDAISTIWNHPKEGEWRPCTNTSSGGLPESNGYIYVDANGGLNQQRTSVCNAVAVAGYLNATLLIPNFRYHSIWRDPSKFREIYDQSFFISTLVNDVRVVDKVPGYLMERFDQNMTNVANFKVNAWAPVDFYKDIILPRLLEEKVIRISPFANRLSFDAPPAVQKLRCLANYEALRFVSPILTLGESLVAKMKELSANNNGKYISVHLRFEEDMVAFSCCVYDGGKKEYEDMNTARERGWKGKFTRPGRVITPGAYRINGKCPLTPLEVGLMLRGMGFSNSTAIYLASGKIYDSERHMAPLLEMFPLLQTKEMLASEELAPYKNFSSRMAAIDYTVCLHSEVFVTTQGGNFPQFLLGHRRYLYGGHAKTIRPDKRKLALLFDNPKMGWKSFKRQMLTMRAHSNAKGFELKRPSDSIYSFPCPSCMCRVNKKINSNTSSAT</sequence>
<keyword evidence="10" id="KW-1185">Reference proteome</keyword>
<reference evidence="9" key="1">
    <citation type="journal article" date="2016" name="Nat. Genet.">
        <title>A high-quality carrot genome assembly provides new insights into carotenoid accumulation and asterid genome evolution.</title>
        <authorList>
            <person name="Iorizzo M."/>
            <person name="Ellison S."/>
            <person name="Senalik D."/>
            <person name="Zeng P."/>
            <person name="Satapoomin P."/>
            <person name="Huang J."/>
            <person name="Bowman M."/>
            <person name="Iovene M."/>
            <person name="Sanseverino W."/>
            <person name="Cavagnaro P."/>
            <person name="Yildiz M."/>
            <person name="Macko-Podgorni A."/>
            <person name="Moranska E."/>
            <person name="Grzebelus E."/>
            <person name="Grzebelus D."/>
            <person name="Ashrafi H."/>
            <person name="Zheng Z."/>
            <person name="Cheng S."/>
            <person name="Spooner D."/>
            <person name="Van Deynze A."/>
            <person name="Simon P."/>
        </authorList>
    </citation>
    <scope>NUCLEOTIDE SEQUENCE</scope>
    <source>
        <tissue evidence="9">Leaf</tissue>
    </source>
</reference>
<name>A0AAF0X7Z7_DAUCS</name>
<accession>A0AAF0X7Z7</accession>
<feature type="region of interest" description="Disordered" evidence="7">
    <location>
        <begin position="1"/>
        <end position="38"/>
    </location>
</feature>
<evidence type="ECO:0000313" key="9">
    <source>
        <dbReference type="EMBL" id="WOH03461.1"/>
    </source>
</evidence>
<gene>
    <name evidence="9" type="ORF">DCAR_0622859</name>
</gene>
<feature type="compositionally biased region" description="Basic residues" evidence="7">
    <location>
        <begin position="25"/>
        <end position="37"/>
    </location>
</feature>
<evidence type="ECO:0000256" key="3">
    <source>
        <dbReference type="ARBA" id="ARBA00022679"/>
    </source>
</evidence>
<keyword evidence="8" id="KW-0812">Transmembrane</keyword>
<comment type="similarity">
    <text evidence="1">Belongs to the glycosyltransferase GT106 family.</text>
</comment>
<dbReference type="Proteomes" id="UP000077755">
    <property type="component" value="Chromosome 6"/>
</dbReference>
<dbReference type="InterPro" id="IPR024709">
    <property type="entry name" value="FucosylTrfase_pln"/>
</dbReference>
<keyword evidence="8" id="KW-1133">Transmembrane helix</keyword>
<dbReference type="GO" id="GO:0016757">
    <property type="term" value="F:glycosyltransferase activity"/>
    <property type="evidence" value="ECO:0007669"/>
    <property type="project" value="UniProtKB-KW"/>
</dbReference>
<evidence type="ECO:0000256" key="6">
    <source>
        <dbReference type="ARBA" id="ARBA00030350"/>
    </source>
</evidence>
<dbReference type="KEGG" id="dcr:108226931"/>
<dbReference type="EMBL" id="CP093348">
    <property type="protein sequence ID" value="WOH03461.1"/>
    <property type="molecule type" value="Genomic_DNA"/>
</dbReference>
<evidence type="ECO:0000256" key="2">
    <source>
        <dbReference type="ARBA" id="ARBA00022676"/>
    </source>
</evidence>
<dbReference type="InterPro" id="IPR019378">
    <property type="entry name" value="GDP-Fuc_O-FucTrfase"/>
</dbReference>
<dbReference type="PIRSF" id="PIRSF009360">
    <property type="entry name" value="UCP009360"/>
    <property type="match status" value="1"/>
</dbReference>
<evidence type="ECO:0000313" key="10">
    <source>
        <dbReference type="Proteomes" id="UP000077755"/>
    </source>
</evidence>
<keyword evidence="3" id="KW-0808">Transferase</keyword>
<feature type="transmembrane region" description="Helical" evidence="8">
    <location>
        <begin position="59"/>
        <end position="76"/>
    </location>
</feature>
<reference evidence="9" key="2">
    <citation type="submission" date="2022-03" db="EMBL/GenBank/DDBJ databases">
        <title>Draft title - Genomic analysis of global carrot germplasm unveils the trajectory of domestication and the origin of high carotenoid orange carrot.</title>
        <authorList>
            <person name="Iorizzo M."/>
            <person name="Ellison S."/>
            <person name="Senalik D."/>
            <person name="Macko-Podgorni A."/>
            <person name="Grzebelus D."/>
            <person name="Bostan H."/>
            <person name="Rolling W."/>
            <person name="Curaba J."/>
            <person name="Simon P."/>
        </authorList>
    </citation>
    <scope>NUCLEOTIDE SEQUENCE</scope>
    <source>
        <tissue evidence="9">Leaf</tissue>
    </source>
</reference>
<dbReference type="PANTHER" id="PTHR31288">
    <property type="entry name" value="O-FUCOSYLTRANSFERASE FAMILY PROTEIN"/>
    <property type="match status" value="1"/>
</dbReference>
<evidence type="ECO:0000256" key="8">
    <source>
        <dbReference type="SAM" id="Phobius"/>
    </source>
</evidence>
<organism evidence="9 10">
    <name type="scientific">Daucus carota subsp. sativus</name>
    <name type="common">Carrot</name>
    <dbReference type="NCBI Taxonomy" id="79200"/>
    <lineage>
        <taxon>Eukaryota</taxon>
        <taxon>Viridiplantae</taxon>
        <taxon>Streptophyta</taxon>
        <taxon>Embryophyta</taxon>
        <taxon>Tracheophyta</taxon>
        <taxon>Spermatophyta</taxon>
        <taxon>Magnoliopsida</taxon>
        <taxon>eudicotyledons</taxon>
        <taxon>Gunneridae</taxon>
        <taxon>Pentapetalae</taxon>
        <taxon>asterids</taxon>
        <taxon>campanulids</taxon>
        <taxon>Apiales</taxon>
        <taxon>Apiaceae</taxon>
        <taxon>Apioideae</taxon>
        <taxon>Scandiceae</taxon>
        <taxon>Daucinae</taxon>
        <taxon>Daucus</taxon>
        <taxon>Daucus sect. Daucus</taxon>
    </lineage>
</organism>
<protein>
    <recommendedName>
        <fullName evidence="6">O-fucosyltransferase family protein</fullName>
    </recommendedName>
</protein>
<keyword evidence="4" id="KW-0294">Fucose metabolism</keyword>
<evidence type="ECO:0000256" key="7">
    <source>
        <dbReference type="SAM" id="MobiDB-lite"/>
    </source>
</evidence>
<evidence type="ECO:0000256" key="4">
    <source>
        <dbReference type="ARBA" id="ARBA00023253"/>
    </source>
</evidence>
<keyword evidence="8" id="KW-0472">Membrane</keyword>
<keyword evidence="2" id="KW-0328">Glycosyltransferase</keyword>
<dbReference type="PANTHER" id="PTHR31288:SF10">
    <property type="entry name" value="PROTEIN ESMERALDA 1"/>
    <property type="match status" value="1"/>
</dbReference>
<dbReference type="Pfam" id="PF10250">
    <property type="entry name" value="O-FucT"/>
    <property type="match status" value="1"/>
</dbReference>
<keyword evidence="5" id="KW-0119">Carbohydrate metabolism</keyword>